<evidence type="ECO:0000256" key="1">
    <source>
        <dbReference type="ARBA" id="ARBA00022801"/>
    </source>
</evidence>
<comment type="caution">
    <text evidence="3">The sequence shown here is derived from an EMBL/GenBank/DDBJ whole genome shotgun (WGS) entry which is preliminary data.</text>
</comment>
<dbReference type="CDD" id="cd03884">
    <property type="entry name" value="M20_bAS"/>
    <property type="match status" value="1"/>
</dbReference>
<reference evidence="3 4" key="1">
    <citation type="journal article" date="2019" name="Int. J. Syst. Evol. Microbiol.">
        <title>The Global Catalogue of Microorganisms (GCM) 10K type strain sequencing project: providing services to taxonomists for standard genome sequencing and annotation.</title>
        <authorList>
            <consortium name="The Broad Institute Genomics Platform"/>
            <consortium name="The Broad Institute Genome Sequencing Center for Infectious Disease"/>
            <person name="Wu L."/>
            <person name="Ma J."/>
        </authorList>
    </citation>
    <scope>NUCLEOTIDE SEQUENCE [LARGE SCALE GENOMIC DNA]</scope>
    <source>
        <strain evidence="3 4">CGMCC 1.10387</strain>
    </source>
</reference>
<feature type="domain" description="Peptidase M20 dimerisation" evidence="2">
    <location>
        <begin position="214"/>
        <end position="311"/>
    </location>
</feature>
<dbReference type="PANTHER" id="PTHR32494:SF5">
    <property type="entry name" value="ALLANTOATE AMIDOHYDROLASE"/>
    <property type="match status" value="1"/>
</dbReference>
<dbReference type="InterPro" id="IPR010158">
    <property type="entry name" value="Amidase_Cbmase"/>
</dbReference>
<dbReference type="InterPro" id="IPR036264">
    <property type="entry name" value="Bact_exopeptidase_dim_dom"/>
</dbReference>
<organism evidence="3 4">
    <name type="scientific">Halobellus litoreus</name>
    <dbReference type="NCBI Taxonomy" id="755310"/>
    <lineage>
        <taxon>Archaea</taxon>
        <taxon>Methanobacteriati</taxon>
        <taxon>Methanobacteriota</taxon>
        <taxon>Stenosarchaea group</taxon>
        <taxon>Halobacteria</taxon>
        <taxon>Halobacteriales</taxon>
        <taxon>Haloferacaceae</taxon>
        <taxon>Halobellus</taxon>
    </lineage>
</organism>
<dbReference type="EMBL" id="JBHUDP010000007">
    <property type="protein sequence ID" value="MFD1687080.1"/>
    <property type="molecule type" value="Genomic_DNA"/>
</dbReference>
<dbReference type="SUPFAM" id="SSF53187">
    <property type="entry name" value="Zn-dependent exopeptidases"/>
    <property type="match status" value="1"/>
</dbReference>
<accession>A0ABD6E3G0</accession>
<dbReference type="SUPFAM" id="SSF55031">
    <property type="entry name" value="Bacterial exopeptidase dimerisation domain"/>
    <property type="match status" value="1"/>
</dbReference>
<dbReference type="PIRSF" id="PIRSF001235">
    <property type="entry name" value="Amidase_carbamoylase"/>
    <property type="match status" value="1"/>
</dbReference>
<dbReference type="Pfam" id="PF07687">
    <property type="entry name" value="M20_dimer"/>
    <property type="match status" value="1"/>
</dbReference>
<dbReference type="InterPro" id="IPR002933">
    <property type="entry name" value="Peptidase_M20"/>
</dbReference>
<gene>
    <name evidence="3" type="ORF">ACFSAS_15870</name>
</gene>
<dbReference type="NCBIfam" id="TIGR01879">
    <property type="entry name" value="hydantase"/>
    <property type="match status" value="1"/>
</dbReference>
<proteinExistence type="predicted"/>
<dbReference type="Pfam" id="PF01546">
    <property type="entry name" value="Peptidase_M20"/>
    <property type="match status" value="1"/>
</dbReference>
<name>A0ABD6E3G0_9EURY</name>
<dbReference type="InterPro" id="IPR011650">
    <property type="entry name" value="Peptidase_M20_dimer"/>
</dbReference>
<keyword evidence="4" id="KW-1185">Reference proteome</keyword>
<dbReference type="RefSeq" id="WP_256309082.1">
    <property type="nucleotide sequence ID" value="NZ_JANHAW010000004.1"/>
</dbReference>
<dbReference type="Gene3D" id="3.40.630.10">
    <property type="entry name" value="Zn peptidases"/>
    <property type="match status" value="1"/>
</dbReference>
<dbReference type="AlphaFoldDB" id="A0ABD6E3G0"/>
<dbReference type="Proteomes" id="UP001597092">
    <property type="component" value="Unassembled WGS sequence"/>
</dbReference>
<keyword evidence="1 3" id="KW-0378">Hydrolase</keyword>
<dbReference type="Gene3D" id="3.30.70.360">
    <property type="match status" value="1"/>
</dbReference>
<evidence type="ECO:0000313" key="3">
    <source>
        <dbReference type="EMBL" id="MFD1687080.1"/>
    </source>
</evidence>
<dbReference type="PANTHER" id="PTHR32494">
    <property type="entry name" value="ALLANTOATE DEIMINASE-RELATED"/>
    <property type="match status" value="1"/>
</dbReference>
<dbReference type="GO" id="GO:0016787">
    <property type="term" value="F:hydrolase activity"/>
    <property type="evidence" value="ECO:0007669"/>
    <property type="project" value="UniProtKB-KW"/>
</dbReference>
<evidence type="ECO:0000259" key="2">
    <source>
        <dbReference type="Pfam" id="PF07687"/>
    </source>
</evidence>
<evidence type="ECO:0000313" key="4">
    <source>
        <dbReference type="Proteomes" id="UP001597092"/>
    </source>
</evidence>
<sequence>MKIDATRLRRDIQENAQFGSVDAEEGRGRTVLTGSEADRRARERFVAKLEEIGLEVRVDAVGNIAGRWTPPSCDPDVAPVAIGSHLDSVPNGGIFDGPLGTYAAVETVRAIQNSEETPARPIEVVSFTGEEGGRFGIGTLGSAVAAGQRQAAEALALEDADGVTLEESLEQIGFAGSEEIDASEWDAWLELHIEQGTRLTAAEASVGIVESIVGITNCEVTIRGEADHAGSTPMYDRTDAITAASAFVLDFEGAAEEIATTNEAAVGTAGEGTIKPNARNIIPEEVQLQLDIRDVTHDTMDQLVDRCRSSLARLERVRGVETSLDRYRDSEPSQMSGKCIAAAEEAVADRDIDVIQLHSAAMHDTANVAAVTDAGLLFAPSVDGVSHSPQEWTDWTDCAVATEALAETTRLLATT</sequence>
<protein>
    <submittedName>
        <fullName evidence="3">Zn-dependent hydrolase</fullName>
    </submittedName>
</protein>